<comment type="caution">
    <text evidence="2">The sequence shown here is derived from an EMBL/GenBank/DDBJ whole genome shotgun (WGS) entry which is preliminary data.</text>
</comment>
<keyword evidence="1" id="KW-0472">Membrane</keyword>
<keyword evidence="1" id="KW-1133">Transmembrane helix</keyword>
<dbReference type="RefSeq" id="WP_151729299.1">
    <property type="nucleotide sequence ID" value="NZ_BKZV01000005.1"/>
</dbReference>
<accession>A0A5J4K7X0</accession>
<dbReference type="EMBL" id="BKZV01000005">
    <property type="protein sequence ID" value="GER84714.1"/>
    <property type="molecule type" value="Genomic_DNA"/>
</dbReference>
<proteinExistence type="predicted"/>
<dbReference type="AlphaFoldDB" id="A0A5J4K7X0"/>
<keyword evidence="3" id="KW-1185">Reference proteome</keyword>
<keyword evidence="1" id="KW-0812">Transmembrane</keyword>
<evidence type="ECO:0008006" key="4">
    <source>
        <dbReference type="Google" id="ProtNLM"/>
    </source>
</evidence>
<protein>
    <recommendedName>
        <fullName evidence="4">DUF1232 domain-containing protein</fullName>
    </recommendedName>
</protein>
<gene>
    <name evidence="2" type="ORF">KTAU_33500</name>
</gene>
<evidence type="ECO:0000313" key="3">
    <source>
        <dbReference type="Proteomes" id="UP000334820"/>
    </source>
</evidence>
<organism evidence="2 3">
    <name type="scientific">Thermogemmatispora aurantia</name>
    <dbReference type="NCBI Taxonomy" id="2045279"/>
    <lineage>
        <taxon>Bacteria</taxon>
        <taxon>Bacillati</taxon>
        <taxon>Chloroflexota</taxon>
        <taxon>Ktedonobacteria</taxon>
        <taxon>Thermogemmatisporales</taxon>
        <taxon>Thermogemmatisporaceae</taxon>
        <taxon>Thermogemmatispora</taxon>
    </lineage>
</organism>
<evidence type="ECO:0000313" key="2">
    <source>
        <dbReference type="EMBL" id="GER84714.1"/>
    </source>
</evidence>
<evidence type="ECO:0000256" key="1">
    <source>
        <dbReference type="SAM" id="Phobius"/>
    </source>
</evidence>
<dbReference type="Proteomes" id="UP000334820">
    <property type="component" value="Unassembled WGS sequence"/>
</dbReference>
<sequence length="128" mass="14577">MSRELLVPGTRPRRLWPRRLDLLFHLIKTVRLIAYLLRHERVGIGRKVLFVGGCGLLLFLLFFPDTFGELVSSMLLPVVGTILGVPLDAGFDWLTLVLVLVSLLRVFPAEVVEEGYRRIFIQPKKAQP</sequence>
<feature type="transmembrane region" description="Helical" evidence="1">
    <location>
        <begin position="44"/>
        <end position="63"/>
    </location>
</feature>
<name>A0A5J4K7X0_9CHLR</name>
<feature type="transmembrane region" description="Helical" evidence="1">
    <location>
        <begin position="93"/>
        <end position="112"/>
    </location>
</feature>
<reference evidence="2 3" key="1">
    <citation type="journal article" date="2019" name="Int. J. Syst. Evol. Microbiol.">
        <title>Thermogemmatispora aurantia sp. nov. and Thermogemmatispora argillosa sp. nov., within the class Ktedonobacteria, and emended description of the genus Thermogemmatispora.</title>
        <authorList>
            <person name="Zheng Y."/>
            <person name="Wang C.M."/>
            <person name="Sakai Y."/>
            <person name="Abe K."/>
            <person name="Yokota A."/>
            <person name="Yabe S."/>
        </authorList>
    </citation>
    <scope>NUCLEOTIDE SEQUENCE [LARGE SCALE GENOMIC DNA]</scope>
    <source>
        <strain evidence="2 3">A1-2</strain>
    </source>
</reference>